<feature type="domain" description="Glucose receptor Git3-like N-terminal" evidence="7">
    <location>
        <begin position="84"/>
        <end position="273"/>
    </location>
</feature>
<dbReference type="Pfam" id="PF11970">
    <property type="entry name" value="GPR_Gpa2_C"/>
    <property type="match status" value="1"/>
</dbReference>
<keyword evidence="2 6" id="KW-0812">Transmembrane</keyword>
<dbReference type="Pfam" id="PF11710">
    <property type="entry name" value="Git3"/>
    <property type="match status" value="1"/>
</dbReference>
<sequence length="758" mass="84533">MPSLSFFGTEGMEGTLPPTPIVHSGLQYDVNIAASSTAYAAVWSTPLSALDVRLVEQASRGAPDAVQRGSFNASAILAMEQRNTIRLLAACTSTVSITAVTCAVYWFYMMRRNFRRDLVMLLILGDFWKSLWLLIFACVTFTFGQISTASDFCQASGYMLQMAIEMCDLAIFFMSLHTWLQIFPPSSSIFGHDGLYRVRKWIVAIWFILPNVSAALAFAKAGAAYEAAGAFCTLPVRPYWYRLALSWVPRYLIWLFIMFVAIRIYRHLGKEFRVFGWEEDRSNSLSMLGESPKCVTNAAAGALGEKRRKSGLIDSMSGRKRPTPEDDVAPDDMSIRAIRSPGLPKPSPPDSTNSPPQSRRPSAPDWSAAFGFPNEPLNGPQSINSNSSSRRGSRQVVTGVLVEDFAAPPSPHDPNRHRSSITTLNSVKSSGTQSNDDGPALAPILENKRDSSTTTTPSLQHQPQQSHQHAHQQPPDAATAALQLRRRAIQRQLRLLFIYPLVYMILWALPFAAHAMNYNDHFAQHPSFPLQALNIFCQCFLGTVDVTVFCWREKPWCHIPGSSGTFLGSFCFWRFCLGRRTALWWRRRREGLQWRESCAPGYGSEGVGDEKFDFTAAAAAAAVDDHRNEKSQSRARLLTSLKRWSLSIRTSSPRGSDVSGAATVAAAAPVVAQRVRPVVHRRVRSGGSDRRHLEAERAHERLVAERADYERQRRSLQGRRSSVMEVGIGSGSSPPREERRKEWWDREVEEDLGVGESV</sequence>
<feature type="transmembrane region" description="Helical" evidence="6">
    <location>
        <begin position="120"/>
        <end position="146"/>
    </location>
</feature>
<dbReference type="SUPFAM" id="SSF81321">
    <property type="entry name" value="Family A G protein-coupled receptor-like"/>
    <property type="match status" value="1"/>
</dbReference>
<evidence type="ECO:0000259" key="7">
    <source>
        <dbReference type="Pfam" id="PF11710"/>
    </source>
</evidence>
<keyword evidence="3 6" id="KW-1133">Transmembrane helix</keyword>
<dbReference type="PANTHER" id="PTHR23112:SF37">
    <property type="entry name" value="G PROTEIN-COUPLED RECEPTOR GPR1"/>
    <property type="match status" value="1"/>
</dbReference>
<feature type="transmembrane region" description="Helical" evidence="6">
    <location>
        <begin position="158"/>
        <end position="180"/>
    </location>
</feature>
<gene>
    <name evidence="9" type="ORF">B0A50_08632</name>
</gene>
<dbReference type="EMBL" id="NAJL01000099">
    <property type="protein sequence ID" value="TKA21805.1"/>
    <property type="molecule type" value="Genomic_DNA"/>
</dbReference>
<dbReference type="OrthoDB" id="5368598at2759"/>
<feature type="region of interest" description="Disordered" evidence="5">
    <location>
        <begin position="709"/>
        <end position="745"/>
    </location>
</feature>
<evidence type="ECO:0000256" key="6">
    <source>
        <dbReference type="SAM" id="Phobius"/>
    </source>
</evidence>
<comment type="caution">
    <text evidence="9">The sequence shown here is derived from an EMBL/GenBank/DDBJ whole genome shotgun (WGS) entry which is preliminary data.</text>
</comment>
<feature type="transmembrane region" description="Helical" evidence="6">
    <location>
        <begin position="239"/>
        <end position="265"/>
    </location>
</feature>
<accession>A0A4U0TJR1</accession>
<dbReference type="InterPro" id="IPR023041">
    <property type="entry name" value="Glucose_rcpt_Git3-like_N"/>
</dbReference>
<dbReference type="Proteomes" id="UP000308549">
    <property type="component" value="Unassembled WGS sequence"/>
</dbReference>
<feature type="region of interest" description="Disordered" evidence="5">
    <location>
        <begin position="449"/>
        <end position="478"/>
    </location>
</feature>
<keyword evidence="10" id="KW-1185">Reference proteome</keyword>
<feature type="region of interest" description="Disordered" evidence="5">
    <location>
        <begin position="310"/>
        <end position="395"/>
    </location>
</feature>
<feature type="compositionally biased region" description="Polar residues" evidence="5">
    <location>
        <begin position="350"/>
        <end position="360"/>
    </location>
</feature>
<feature type="transmembrane region" description="Helical" evidence="6">
    <location>
        <begin position="87"/>
        <end position="108"/>
    </location>
</feature>
<organism evidence="9 10">
    <name type="scientific">Salinomyces thailandicus</name>
    <dbReference type="NCBI Taxonomy" id="706561"/>
    <lineage>
        <taxon>Eukaryota</taxon>
        <taxon>Fungi</taxon>
        <taxon>Dikarya</taxon>
        <taxon>Ascomycota</taxon>
        <taxon>Pezizomycotina</taxon>
        <taxon>Dothideomycetes</taxon>
        <taxon>Dothideomycetidae</taxon>
        <taxon>Mycosphaerellales</taxon>
        <taxon>Teratosphaeriaceae</taxon>
        <taxon>Salinomyces</taxon>
    </lineage>
</organism>
<name>A0A4U0TJR1_9PEZI</name>
<feature type="domain" description="G protein-coupled receptor GPR1/2/3 C-terminal" evidence="8">
    <location>
        <begin position="485"/>
        <end position="556"/>
    </location>
</feature>
<evidence type="ECO:0000313" key="10">
    <source>
        <dbReference type="Proteomes" id="UP000308549"/>
    </source>
</evidence>
<feature type="transmembrane region" description="Helical" evidence="6">
    <location>
        <begin position="201"/>
        <end position="219"/>
    </location>
</feature>
<dbReference type="AlphaFoldDB" id="A0A4U0TJR1"/>
<reference evidence="9 10" key="1">
    <citation type="submission" date="2017-03" db="EMBL/GenBank/DDBJ databases">
        <title>Genomes of endolithic fungi from Antarctica.</title>
        <authorList>
            <person name="Coleine C."/>
            <person name="Masonjones S."/>
            <person name="Stajich J.E."/>
        </authorList>
    </citation>
    <scope>NUCLEOTIDE SEQUENCE [LARGE SCALE GENOMIC DNA]</scope>
    <source>
        <strain evidence="9 10">CCFEE 6315</strain>
    </source>
</reference>
<keyword evidence="4 6" id="KW-0472">Membrane</keyword>
<protein>
    <submittedName>
        <fullName evidence="9">Uncharacterized protein</fullName>
    </submittedName>
</protein>
<evidence type="ECO:0000259" key="8">
    <source>
        <dbReference type="Pfam" id="PF11970"/>
    </source>
</evidence>
<evidence type="ECO:0000256" key="4">
    <source>
        <dbReference type="ARBA" id="ARBA00023136"/>
    </source>
</evidence>
<evidence type="ECO:0000256" key="5">
    <source>
        <dbReference type="SAM" id="MobiDB-lite"/>
    </source>
</evidence>
<dbReference type="Gene3D" id="1.20.1070.10">
    <property type="entry name" value="Rhodopsin 7-helix transmembrane proteins"/>
    <property type="match status" value="1"/>
</dbReference>
<feature type="transmembrane region" description="Helical" evidence="6">
    <location>
        <begin position="495"/>
        <end position="516"/>
    </location>
</feature>
<feature type="region of interest" description="Disordered" evidence="5">
    <location>
        <begin position="425"/>
        <end position="444"/>
    </location>
</feature>
<evidence type="ECO:0000256" key="3">
    <source>
        <dbReference type="ARBA" id="ARBA00022989"/>
    </source>
</evidence>
<dbReference type="GO" id="GO:0004930">
    <property type="term" value="F:G protein-coupled receptor activity"/>
    <property type="evidence" value="ECO:0007669"/>
    <property type="project" value="TreeGrafter"/>
</dbReference>
<feature type="compositionally biased region" description="Low complexity" evidence="5">
    <location>
        <begin position="378"/>
        <end position="395"/>
    </location>
</feature>
<evidence type="ECO:0000313" key="9">
    <source>
        <dbReference type="EMBL" id="TKA21805.1"/>
    </source>
</evidence>
<dbReference type="PANTHER" id="PTHR23112">
    <property type="entry name" value="G PROTEIN-COUPLED RECEPTOR 157-RELATED"/>
    <property type="match status" value="1"/>
</dbReference>
<comment type="subcellular location">
    <subcellularLocation>
        <location evidence="1">Membrane</location>
        <topology evidence="1">Multi-pass membrane protein</topology>
    </subcellularLocation>
</comment>
<proteinExistence type="predicted"/>
<feature type="compositionally biased region" description="Basic and acidic residues" evidence="5">
    <location>
        <begin position="735"/>
        <end position="745"/>
    </location>
</feature>
<feature type="compositionally biased region" description="Low complexity" evidence="5">
    <location>
        <begin position="452"/>
        <end position="478"/>
    </location>
</feature>
<evidence type="ECO:0000256" key="1">
    <source>
        <dbReference type="ARBA" id="ARBA00004141"/>
    </source>
</evidence>
<dbReference type="GO" id="GO:0007189">
    <property type="term" value="P:adenylate cyclase-activating G protein-coupled receptor signaling pathway"/>
    <property type="evidence" value="ECO:0007669"/>
    <property type="project" value="TreeGrafter"/>
</dbReference>
<dbReference type="InterPro" id="IPR022596">
    <property type="entry name" value="GPR1/2/3_C"/>
</dbReference>
<evidence type="ECO:0000256" key="2">
    <source>
        <dbReference type="ARBA" id="ARBA00022692"/>
    </source>
</evidence>
<dbReference type="GO" id="GO:0005886">
    <property type="term" value="C:plasma membrane"/>
    <property type="evidence" value="ECO:0007669"/>
    <property type="project" value="TreeGrafter"/>
</dbReference>
<feature type="compositionally biased region" description="Polar residues" evidence="5">
    <location>
        <begin position="425"/>
        <end position="436"/>
    </location>
</feature>